<dbReference type="PRINTS" id="PR00385">
    <property type="entry name" value="P450"/>
</dbReference>
<evidence type="ECO:0000256" key="15">
    <source>
        <dbReference type="SAM" id="Phobius"/>
    </source>
</evidence>
<keyword evidence="9 14" id="KW-0560">Oxidoreductase</keyword>
<evidence type="ECO:0000256" key="1">
    <source>
        <dbReference type="ARBA" id="ARBA00001971"/>
    </source>
</evidence>
<comment type="subcellular location">
    <subcellularLocation>
        <location evidence="3">Endoplasmic reticulum membrane</location>
        <topology evidence="3">Peripheral membrane protein</topology>
    </subcellularLocation>
    <subcellularLocation>
        <location evidence="2">Microsome membrane</location>
        <topology evidence="2">Peripheral membrane protein</topology>
    </subcellularLocation>
</comment>
<reference evidence="16" key="2">
    <citation type="submission" date="2017-10" db="EMBL/GenBank/DDBJ databases">
        <title>Ladona fulva Genome sequencing and assembly.</title>
        <authorList>
            <person name="Murali S."/>
            <person name="Richards S."/>
            <person name="Bandaranaike D."/>
            <person name="Bellair M."/>
            <person name="Blankenburg K."/>
            <person name="Chao H."/>
            <person name="Dinh H."/>
            <person name="Doddapaneni H."/>
            <person name="Dugan-Rocha S."/>
            <person name="Elkadiri S."/>
            <person name="Gnanaolivu R."/>
            <person name="Hernandez B."/>
            <person name="Skinner E."/>
            <person name="Javaid M."/>
            <person name="Lee S."/>
            <person name="Li M."/>
            <person name="Ming W."/>
            <person name="Munidasa M."/>
            <person name="Muniz J."/>
            <person name="Nguyen L."/>
            <person name="Hughes D."/>
            <person name="Osuji N."/>
            <person name="Pu L.-L."/>
            <person name="Puazo M."/>
            <person name="Qu C."/>
            <person name="Quiroz J."/>
            <person name="Raj R."/>
            <person name="Weissenberger G."/>
            <person name="Xin Y."/>
            <person name="Zou X."/>
            <person name="Han Y."/>
            <person name="Worley K."/>
            <person name="Muzny D."/>
            <person name="Gibbs R."/>
        </authorList>
    </citation>
    <scope>NUCLEOTIDE SEQUENCE</scope>
    <source>
        <strain evidence="16">Sampled in the wild</strain>
    </source>
</reference>
<keyword evidence="15" id="KW-1133">Transmembrane helix</keyword>
<evidence type="ECO:0000256" key="10">
    <source>
        <dbReference type="ARBA" id="ARBA00023004"/>
    </source>
</evidence>
<accession>A0A8K0P4V4</accession>
<evidence type="ECO:0000313" key="17">
    <source>
        <dbReference type="Proteomes" id="UP000792457"/>
    </source>
</evidence>
<dbReference type="PANTHER" id="PTHR24292">
    <property type="entry name" value="CYTOCHROME P450"/>
    <property type="match status" value="1"/>
</dbReference>
<evidence type="ECO:0000256" key="3">
    <source>
        <dbReference type="ARBA" id="ARBA00004406"/>
    </source>
</evidence>
<evidence type="ECO:0000256" key="7">
    <source>
        <dbReference type="ARBA" id="ARBA00022824"/>
    </source>
</evidence>
<dbReference type="SUPFAM" id="SSF48264">
    <property type="entry name" value="Cytochrome P450"/>
    <property type="match status" value="1"/>
</dbReference>
<sequence>MILTAISVVVSILIGFITIAYAFCKWRYGYWRRRGVPYCEPSFPFGDVSEAFLGKRHLCCVMQDIYSKFGDKPYGGVYICYSPALLLKDPEIIKEVLVKDFGSHFQNRVAKGHEKLDPIMCKNLFMLRGTKWRSLRNHMSPTFTSGKMKMMFNLVQEKGQLLADVIKRKIPEEGIQTVDFKEMLAEYTTDVISSCAFGIETNSLDNPNHEFREMGRKIFHRAIFIRPEVTEFFRKVVWDVVEEREKKKIFRGDFMDLLIQLKNTGKIEETDSVEEKVETSSLSYKKSMDPILKNFKGDDFVAQIVLFFGAGFETSSTTGSFALFELAANPEVQEKLIKEVDTKLAATGGKITYEAVQSMSYLDMVICETLRKYPPLPIIDRECMKEYRNEKYNLVIEKGTAVLIPLFALHRDPKYFPDPESFIPERFSEENVKKIPRYAYMPFGEGPRNCVGARFGALQSKVSLVNILSSFRVSLTDEFKGMKSLPIYPKLFVLGVEGGINLIATRR</sequence>
<dbReference type="InterPro" id="IPR050476">
    <property type="entry name" value="Insect_CytP450_Detox"/>
</dbReference>
<keyword evidence="11 14" id="KW-0503">Monooxygenase</keyword>
<evidence type="ECO:0008006" key="18">
    <source>
        <dbReference type="Google" id="ProtNLM"/>
    </source>
</evidence>
<protein>
    <recommendedName>
        <fullName evidence="18">Cytochrome P450</fullName>
    </recommendedName>
</protein>
<evidence type="ECO:0000256" key="8">
    <source>
        <dbReference type="ARBA" id="ARBA00022848"/>
    </source>
</evidence>
<evidence type="ECO:0000256" key="2">
    <source>
        <dbReference type="ARBA" id="ARBA00004174"/>
    </source>
</evidence>
<keyword evidence="10 13" id="KW-0408">Iron</keyword>
<evidence type="ECO:0000313" key="16">
    <source>
        <dbReference type="EMBL" id="KAG8236000.1"/>
    </source>
</evidence>
<comment type="caution">
    <text evidence="16">The sequence shown here is derived from an EMBL/GenBank/DDBJ whole genome shotgun (WGS) entry which is preliminary data.</text>
</comment>
<dbReference type="AlphaFoldDB" id="A0A8K0P4V4"/>
<reference evidence="16" key="1">
    <citation type="submission" date="2013-04" db="EMBL/GenBank/DDBJ databases">
        <authorList>
            <person name="Qu J."/>
            <person name="Murali S.C."/>
            <person name="Bandaranaike D."/>
            <person name="Bellair M."/>
            <person name="Blankenburg K."/>
            <person name="Chao H."/>
            <person name="Dinh H."/>
            <person name="Doddapaneni H."/>
            <person name="Downs B."/>
            <person name="Dugan-Rocha S."/>
            <person name="Elkadiri S."/>
            <person name="Gnanaolivu R.D."/>
            <person name="Hernandez B."/>
            <person name="Javaid M."/>
            <person name="Jayaseelan J.C."/>
            <person name="Lee S."/>
            <person name="Li M."/>
            <person name="Ming W."/>
            <person name="Munidasa M."/>
            <person name="Muniz J."/>
            <person name="Nguyen L."/>
            <person name="Ongeri F."/>
            <person name="Osuji N."/>
            <person name="Pu L.-L."/>
            <person name="Puazo M."/>
            <person name="Qu C."/>
            <person name="Quiroz J."/>
            <person name="Raj R."/>
            <person name="Weissenberger G."/>
            <person name="Xin Y."/>
            <person name="Zou X."/>
            <person name="Han Y."/>
            <person name="Richards S."/>
            <person name="Worley K."/>
            <person name="Muzny D."/>
            <person name="Gibbs R."/>
        </authorList>
    </citation>
    <scope>NUCLEOTIDE SEQUENCE</scope>
    <source>
        <strain evidence="16">Sampled in the wild</strain>
    </source>
</reference>
<keyword evidence="15" id="KW-0812">Transmembrane</keyword>
<keyword evidence="12 15" id="KW-0472">Membrane</keyword>
<comment type="similarity">
    <text evidence="4 14">Belongs to the cytochrome P450 family.</text>
</comment>
<evidence type="ECO:0000256" key="6">
    <source>
        <dbReference type="ARBA" id="ARBA00022723"/>
    </source>
</evidence>
<keyword evidence="7" id="KW-0256">Endoplasmic reticulum</keyword>
<dbReference type="GO" id="GO:0004497">
    <property type="term" value="F:monooxygenase activity"/>
    <property type="evidence" value="ECO:0007669"/>
    <property type="project" value="UniProtKB-KW"/>
</dbReference>
<keyword evidence="17" id="KW-1185">Reference proteome</keyword>
<dbReference type="GO" id="GO:0005789">
    <property type="term" value="C:endoplasmic reticulum membrane"/>
    <property type="evidence" value="ECO:0007669"/>
    <property type="project" value="UniProtKB-SubCell"/>
</dbReference>
<dbReference type="FunFam" id="1.10.630.10:FF:000182">
    <property type="entry name" value="Cytochrome P450 3A4"/>
    <property type="match status" value="1"/>
</dbReference>
<keyword evidence="8" id="KW-0492">Microsome</keyword>
<dbReference type="Gene3D" id="1.10.630.10">
    <property type="entry name" value="Cytochrome P450"/>
    <property type="match status" value="1"/>
</dbReference>
<organism evidence="16 17">
    <name type="scientific">Ladona fulva</name>
    <name type="common">Scarce chaser dragonfly</name>
    <name type="synonym">Libellula fulva</name>
    <dbReference type="NCBI Taxonomy" id="123851"/>
    <lineage>
        <taxon>Eukaryota</taxon>
        <taxon>Metazoa</taxon>
        <taxon>Ecdysozoa</taxon>
        <taxon>Arthropoda</taxon>
        <taxon>Hexapoda</taxon>
        <taxon>Insecta</taxon>
        <taxon>Pterygota</taxon>
        <taxon>Palaeoptera</taxon>
        <taxon>Odonata</taxon>
        <taxon>Epiprocta</taxon>
        <taxon>Anisoptera</taxon>
        <taxon>Libelluloidea</taxon>
        <taxon>Libellulidae</taxon>
        <taxon>Ladona</taxon>
    </lineage>
</organism>
<feature type="transmembrane region" description="Helical" evidence="15">
    <location>
        <begin position="6"/>
        <end position="24"/>
    </location>
</feature>
<keyword evidence="5 13" id="KW-0349">Heme</keyword>
<evidence type="ECO:0000256" key="14">
    <source>
        <dbReference type="RuleBase" id="RU000461"/>
    </source>
</evidence>
<comment type="cofactor">
    <cofactor evidence="1 13">
        <name>heme</name>
        <dbReference type="ChEBI" id="CHEBI:30413"/>
    </cofactor>
</comment>
<evidence type="ECO:0000256" key="13">
    <source>
        <dbReference type="PIRSR" id="PIRSR602401-1"/>
    </source>
</evidence>
<evidence type="ECO:0000256" key="11">
    <source>
        <dbReference type="ARBA" id="ARBA00023033"/>
    </source>
</evidence>
<evidence type="ECO:0000256" key="9">
    <source>
        <dbReference type="ARBA" id="ARBA00023002"/>
    </source>
</evidence>
<feature type="binding site" description="axial binding residue" evidence="13">
    <location>
        <position position="450"/>
    </location>
    <ligand>
        <name>heme</name>
        <dbReference type="ChEBI" id="CHEBI:30413"/>
    </ligand>
    <ligandPart>
        <name>Fe</name>
        <dbReference type="ChEBI" id="CHEBI:18248"/>
    </ligandPart>
</feature>
<dbReference type="InterPro" id="IPR036396">
    <property type="entry name" value="Cyt_P450_sf"/>
</dbReference>
<dbReference type="InterPro" id="IPR001128">
    <property type="entry name" value="Cyt_P450"/>
</dbReference>
<keyword evidence="6 13" id="KW-0479">Metal-binding</keyword>
<dbReference type="PRINTS" id="PR00463">
    <property type="entry name" value="EP450I"/>
</dbReference>
<dbReference type="CDD" id="cd11056">
    <property type="entry name" value="CYP6-like"/>
    <property type="match status" value="1"/>
</dbReference>
<evidence type="ECO:0000256" key="5">
    <source>
        <dbReference type="ARBA" id="ARBA00022617"/>
    </source>
</evidence>
<dbReference type="Pfam" id="PF00067">
    <property type="entry name" value="p450"/>
    <property type="match status" value="1"/>
</dbReference>
<dbReference type="EMBL" id="KZ308976">
    <property type="protein sequence ID" value="KAG8236000.1"/>
    <property type="molecule type" value="Genomic_DNA"/>
</dbReference>
<dbReference type="PROSITE" id="PS00086">
    <property type="entry name" value="CYTOCHROME_P450"/>
    <property type="match status" value="1"/>
</dbReference>
<proteinExistence type="inferred from homology"/>
<evidence type="ECO:0000256" key="4">
    <source>
        <dbReference type="ARBA" id="ARBA00010617"/>
    </source>
</evidence>
<dbReference type="GO" id="GO:0005506">
    <property type="term" value="F:iron ion binding"/>
    <property type="evidence" value="ECO:0007669"/>
    <property type="project" value="InterPro"/>
</dbReference>
<dbReference type="PANTHER" id="PTHR24292:SF54">
    <property type="entry name" value="CYP9F3-RELATED"/>
    <property type="match status" value="1"/>
</dbReference>
<gene>
    <name evidence="16" type="ORF">J437_LFUL016533</name>
</gene>
<dbReference type="OrthoDB" id="2789670at2759"/>
<dbReference type="GO" id="GO:0020037">
    <property type="term" value="F:heme binding"/>
    <property type="evidence" value="ECO:0007669"/>
    <property type="project" value="InterPro"/>
</dbReference>
<dbReference type="InterPro" id="IPR017972">
    <property type="entry name" value="Cyt_P450_CS"/>
</dbReference>
<dbReference type="Proteomes" id="UP000792457">
    <property type="component" value="Unassembled WGS sequence"/>
</dbReference>
<dbReference type="InterPro" id="IPR002401">
    <property type="entry name" value="Cyt_P450_E_grp-I"/>
</dbReference>
<dbReference type="GO" id="GO:0016705">
    <property type="term" value="F:oxidoreductase activity, acting on paired donors, with incorporation or reduction of molecular oxygen"/>
    <property type="evidence" value="ECO:0007669"/>
    <property type="project" value="InterPro"/>
</dbReference>
<evidence type="ECO:0000256" key="12">
    <source>
        <dbReference type="ARBA" id="ARBA00023136"/>
    </source>
</evidence>
<name>A0A8K0P4V4_LADFU</name>